<dbReference type="GO" id="GO:0006402">
    <property type="term" value="P:mRNA catabolic process"/>
    <property type="evidence" value="ECO:0007669"/>
    <property type="project" value="TreeGrafter"/>
</dbReference>
<accession>E6UK99</accession>
<geneLocation type="plasmid" evidence="4 5">
    <name>pRUMAL01</name>
</geneLocation>
<keyword evidence="4" id="KW-0614">Plasmid</keyword>
<name>E6UK99_RUMA7</name>
<dbReference type="Pfam" id="PF02452">
    <property type="entry name" value="PemK_toxin"/>
    <property type="match status" value="1"/>
</dbReference>
<dbReference type="GO" id="GO:0004521">
    <property type="term" value="F:RNA endonuclease activity"/>
    <property type="evidence" value="ECO:0007669"/>
    <property type="project" value="TreeGrafter"/>
</dbReference>
<dbReference type="RefSeq" id="WP_013483643.1">
    <property type="nucleotide sequence ID" value="NC_014824.1"/>
</dbReference>
<proteinExistence type="inferred from homology"/>
<dbReference type="Gene3D" id="2.30.30.110">
    <property type="match status" value="1"/>
</dbReference>
<dbReference type="PANTHER" id="PTHR33988">
    <property type="entry name" value="ENDORIBONUCLEASE MAZF-RELATED"/>
    <property type="match status" value="1"/>
</dbReference>
<organism evidence="4 5">
    <name type="scientific">Ruminococcus albus (strain ATCC 27210 / DSM 20455 / JCM 14654 / NCDO 2250 / 7)</name>
    <dbReference type="NCBI Taxonomy" id="697329"/>
    <lineage>
        <taxon>Bacteria</taxon>
        <taxon>Bacillati</taxon>
        <taxon>Bacillota</taxon>
        <taxon>Clostridia</taxon>
        <taxon>Eubacteriales</taxon>
        <taxon>Oscillospiraceae</taxon>
        <taxon>Ruminococcus</taxon>
    </lineage>
</organism>
<gene>
    <name evidence="4" type="ordered locus">Rumal_3656</name>
</gene>
<dbReference type="InterPro" id="IPR011067">
    <property type="entry name" value="Plasmid_toxin/cell-grow_inhib"/>
</dbReference>
<reference evidence="5" key="1">
    <citation type="journal article" date="2011" name="J. Bacteriol.">
        <title>Complete genome of the cellulolytic ruminal bacterium Ruminococcus albus 7.</title>
        <authorList>
            <person name="Suen G."/>
            <person name="Stevenson D.M."/>
            <person name="Bruce D.C."/>
            <person name="Chertkov O."/>
            <person name="Copeland A."/>
            <person name="Cheng J.F."/>
            <person name="Detter C."/>
            <person name="Detter J.C."/>
            <person name="Goodwin L.A."/>
            <person name="Han C.S."/>
            <person name="Hauser L.J."/>
            <person name="Ivanova N.N."/>
            <person name="Kyrpides N.C."/>
            <person name="Land M.L."/>
            <person name="Lapidus A."/>
            <person name="Lucas S."/>
            <person name="Ovchinnikova G."/>
            <person name="Pitluck S."/>
            <person name="Tapia R."/>
            <person name="Woyke T."/>
            <person name="Boyum J."/>
            <person name="Mead D."/>
            <person name="Weimer P.J."/>
        </authorList>
    </citation>
    <scope>NUCLEOTIDE SEQUENCE [LARGE SCALE GENOMIC DNA]</scope>
    <source>
        <strain evidence="5">ATCC 27210 / DSM 20455 / JCM 14654 / NCDO 2250 / 7</strain>
        <plasmid evidence="5">pRUMAL01</plasmid>
    </source>
</reference>
<keyword evidence="3" id="KW-0540">Nuclease</keyword>
<evidence type="ECO:0000256" key="2">
    <source>
        <dbReference type="ARBA" id="ARBA00022649"/>
    </source>
</evidence>
<dbReference type="GO" id="GO:0016787">
    <property type="term" value="F:hydrolase activity"/>
    <property type="evidence" value="ECO:0007669"/>
    <property type="project" value="UniProtKB-KW"/>
</dbReference>
<sequence length="122" mass="13622">MNISSTYRKLIKRGQVYFADLGDGIGSEMAGVRPVIIIQNNMGNKYSPTVTVVPITSKFKDLNQPTHFLVQAGTANLNKDSVILAESIRTISKERLRYYIGDLNDNFMKQISNTVKIQLGLN</sequence>
<dbReference type="GO" id="GO:0016075">
    <property type="term" value="P:rRNA catabolic process"/>
    <property type="evidence" value="ECO:0007669"/>
    <property type="project" value="TreeGrafter"/>
</dbReference>
<dbReference type="KEGG" id="ral:Rumal_3656"/>
<dbReference type="GO" id="GO:0003677">
    <property type="term" value="F:DNA binding"/>
    <property type="evidence" value="ECO:0007669"/>
    <property type="project" value="InterPro"/>
</dbReference>
<dbReference type="eggNOG" id="COG2337">
    <property type="taxonomic scope" value="Bacteria"/>
</dbReference>
<evidence type="ECO:0000313" key="4">
    <source>
        <dbReference type="EMBL" id="ADU24095.1"/>
    </source>
</evidence>
<dbReference type="PANTHER" id="PTHR33988:SF2">
    <property type="entry name" value="ENDORIBONUCLEASE MAZF"/>
    <property type="match status" value="1"/>
</dbReference>
<dbReference type="PIRSF" id="PIRSF033490">
    <property type="entry name" value="MazF"/>
    <property type="match status" value="1"/>
</dbReference>
<keyword evidence="2" id="KW-1277">Toxin-antitoxin system</keyword>
<dbReference type="SUPFAM" id="SSF50118">
    <property type="entry name" value="Cell growth inhibitor/plasmid maintenance toxic component"/>
    <property type="match status" value="1"/>
</dbReference>
<keyword evidence="3" id="KW-0255">Endonuclease</keyword>
<dbReference type="OrthoDB" id="9808744at2"/>
<evidence type="ECO:0000256" key="1">
    <source>
        <dbReference type="ARBA" id="ARBA00007521"/>
    </source>
</evidence>
<comment type="function">
    <text evidence="3">Toxic component of a type II toxin-antitoxin (TA) system.</text>
</comment>
<dbReference type="Proteomes" id="UP000006919">
    <property type="component" value="Plasmid pRUMAL01"/>
</dbReference>
<comment type="similarity">
    <text evidence="1 3">Belongs to the PemK/MazF family.</text>
</comment>
<dbReference type="HOGENOM" id="CLU_121823_1_0_9"/>
<dbReference type="EMBL" id="CP002404">
    <property type="protein sequence ID" value="ADU24095.1"/>
    <property type="molecule type" value="Genomic_DNA"/>
</dbReference>
<keyword evidence="3" id="KW-0378">Hydrolase</keyword>
<evidence type="ECO:0000256" key="3">
    <source>
        <dbReference type="PIRNR" id="PIRNR033490"/>
    </source>
</evidence>
<dbReference type="InterPro" id="IPR003477">
    <property type="entry name" value="PemK-like"/>
</dbReference>
<dbReference type="EC" id="3.1.-.-" evidence="3"/>
<evidence type="ECO:0000313" key="5">
    <source>
        <dbReference type="Proteomes" id="UP000006919"/>
    </source>
</evidence>
<dbReference type="AlphaFoldDB" id="E6UK99"/>
<protein>
    <recommendedName>
        <fullName evidence="3">mRNA interferase</fullName>
        <ecNumber evidence="3">3.1.-.-</ecNumber>
    </recommendedName>
</protein>